<dbReference type="InterPro" id="IPR009060">
    <property type="entry name" value="UBA-like_sf"/>
</dbReference>
<reference evidence="9 10" key="1">
    <citation type="journal article" date="2019" name="Int. J. Syst. Evol. Microbiol.">
        <title>The Global Catalogue of Microorganisms (GCM) 10K type strain sequencing project: providing services to taxonomists for standard genome sequencing and annotation.</title>
        <authorList>
            <consortium name="The Broad Institute Genomics Platform"/>
            <consortium name="The Broad Institute Genome Sequencing Center for Infectious Disease"/>
            <person name="Wu L."/>
            <person name="Ma J."/>
        </authorList>
    </citation>
    <scope>NUCLEOTIDE SEQUENCE [LARGE SCALE GENOMIC DNA]</scope>
    <source>
        <strain evidence="9 10">JCM 16083</strain>
    </source>
</reference>
<organism evidence="9 10">
    <name type="scientific">Wandonia haliotis</name>
    <dbReference type="NCBI Taxonomy" id="574963"/>
    <lineage>
        <taxon>Bacteria</taxon>
        <taxon>Pseudomonadati</taxon>
        <taxon>Bacteroidota</taxon>
        <taxon>Flavobacteriia</taxon>
        <taxon>Flavobacteriales</taxon>
        <taxon>Crocinitomicaceae</taxon>
        <taxon>Wandonia</taxon>
    </lineage>
</organism>
<dbReference type="SUPFAM" id="SSF54713">
    <property type="entry name" value="Elongation factor Ts (EF-Ts), dimerisation domain"/>
    <property type="match status" value="1"/>
</dbReference>
<sequence length="276" mass="29983">MAITAAQVNELRKKTGAGMMDCKKALVEADGDMEQAIDILRKKGQKIAAKRGDNEAKEGLVFAEATADGKAGVLLALNCETDFVAKNDDFRAFVESIVKIAVENLPASIEELKGLKYDEKLTIDEKIVEQIGVIGEKLDLSKYEVVRTENVVAYNHPGNQLATLVGLNKSGDTAADAGKQVAMQVAAMNPIALNKDGVDENTIQREIEVGKELAIQEGKPADMAEKIAQGRLAKFFKENTLLSQPFVRDNKLTVEQFLNQSESGLTVTDFKRVALS</sequence>
<dbReference type="Pfam" id="PF00889">
    <property type="entry name" value="EF_TS"/>
    <property type="match status" value="1"/>
</dbReference>
<evidence type="ECO:0000256" key="3">
    <source>
        <dbReference type="ARBA" id="ARBA00022768"/>
    </source>
</evidence>
<dbReference type="PROSITE" id="PS01127">
    <property type="entry name" value="EF_TS_2"/>
    <property type="match status" value="1"/>
</dbReference>
<keyword evidence="5" id="KW-0963">Cytoplasm</keyword>
<comment type="function">
    <text evidence="5 6">Associates with the EF-Tu.GDP complex and induces the exchange of GDP to GTP. It remains bound to the aminoacyl-tRNA.EF-Tu.GTP complex up to the GTP hydrolysis stage on the ribosome.</text>
</comment>
<dbReference type="Proteomes" id="UP001501126">
    <property type="component" value="Unassembled WGS sequence"/>
</dbReference>
<dbReference type="RefSeq" id="WP_343785435.1">
    <property type="nucleotide sequence ID" value="NZ_BAAAFH010000003.1"/>
</dbReference>
<comment type="similarity">
    <text evidence="1 5 6">Belongs to the EF-Ts family.</text>
</comment>
<comment type="subcellular location">
    <subcellularLocation>
        <location evidence="5 7">Cytoplasm</location>
    </subcellularLocation>
</comment>
<evidence type="ECO:0000256" key="2">
    <source>
        <dbReference type="ARBA" id="ARBA00016956"/>
    </source>
</evidence>
<dbReference type="EMBL" id="BAAAFH010000003">
    <property type="protein sequence ID" value="GAA0874538.1"/>
    <property type="molecule type" value="Genomic_DNA"/>
</dbReference>
<gene>
    <name evidence="5 9" type="primary">tsf</name>
    <name evidence="9" type="ORF">GCM10009118_09460</name>
</gene>
<dbReference type="GO" id="GO:0003746">
    <property type="term" value="F:translation elongation factor activity"/>
    <property type="evidence" value="ECO:0007669"/>
    <property type="project" value="UniProtKB-KW"/>
</dbReference>
<proteinExistence type="inferred from homology"/>
<dbReference type="PANTHER" id="PTHR11741">
    <property type="entry name" value="ELONGATION FACTOR TS"/>
    <property type="match status" value="1"/>
</dbReference>
<keyword evidence="3 5" id="KW-0251">Elongation factor</keyword>
<accession>A0ABN1MMM3</accession>
<dbReference type="HAMAP" id="MF_00050">
    <property type="entry name" value="EF_Ts"/>
    <property type="match status" value="1"/>
</dbReference>
<evidence type="ECO:0000256" key="5">
    <source>
        <dbReference type="HAMAP-Rule" id="MF_00050"/>
    </source>
</evidence>
<dbReference type="SUPFAM" id="SSF46934">
    <property type="entry name" value="UBA-like"/>
    <property type="match status" value="1"/>
</dbReference>
<dbReference type="InterPro" id="IPR001816">
    <property type="entry name" value="Transl_elong_EFTs/EF1B"/>
</dbReference>
<keyword evidence="10" id="KW-1185">Reference proteome</keyword>
<dbReference type="PROSITE" id="PS01126">
    <property type="entry name" value="EF_TS_1"/>
    <property type="match status" value="1"/>
</dbReference>
<dbReference type="InterPro" id="IPR018101">
    <property type="entry name" value="Transl_elong_Ts_CS"/>
</dbReference>
<feature type="region of interest" description="Involved in Mg(2+) ion dislocation from EF-Tu" evidence="5">
    <location>
        <begin position="81"/>
        <end position="84"/>
    </location>
</feature>
<evidence type="ECO:0000256" key="4">
    <source>
        <dbReference type="ARBA" id="ARBA00022917"/>
    </source>
</evidence>
<dbReference type="Gene3D" id="3.30.479.20">
    <property type="entry name" value="Elongation factor Ts, dimerisation domain"/>
    <property type="match status" value="2"/>
</dbReference>
<dbReference type="InterPro" id="IPR036402">
    <property type="entry name" value="EF-Ts_dimer_sf"/>
</dbReference>
<keyword evidence="4 5" id="KW-0648">Protein biosynthesis</keyword>
<evidence type="ECO:0000256" key="1">
    <source>
        <dbReference type="ARBA" id="ARBA00005532"/>
    </source>
</evidence>
<evidence type="ECO:0000313" key="9">
    <source>
        <dbReference type="EMBL" id="GAA0874538.1"/>
    </source>
</evidence>
<protein>
    <recommendedName>
        <fullName evidence="2 5">Elongation factor Ts</fullName>
        <shortName evidence="5">EF-Ts</shortName>
    </recommendedName>
</protein>
<name>A0ABN1MMM3_9FLAO</name>
<dbReference type="Gene3D" id="1.10.8.10">
    <property type="entry name" value="DNA helicase RuvA subunit, C-terminal domain"/>
    <property type="match status" value="1"/>
</dbReference>
<dbReference type="NCBIfam" id="TIGR00116">
    <property type="entry name" value="tsf"/>
    <property type="match status" value="1"/>
</dbReference>
<dbReference type="PANTHER" id="PTHR11741:SF0">
    <property type="entry name" value="ELONGATION FACTOR TS, MITOCHONDRIAL"/>
    <property type="match status" value="1"/>
</dbReference>
<dbReference type="InterPro" id="IPR014039">
    <property type="entry name" value="Transl_elong_EFTs/EF1B_dimer"/>
</dbReference>
<dbReference type="CDD" id="cd14275">
    <property type="entry name" value="UBA_EF-Ts"/>
    <property type="match status" value="1"/>
</dbReference>
<dbReference type="Gene3D" id="1.10.286.20">
    <property type="match status" value="1"/>
</dbReference>
<feature type="domain" description="Translation elongation factor EFTs/EF1B dimerisation" evidence="8">
    <location>
        <begin position="72"/>
        <end position="275"/>
    </location>
</feature>
<evidence type="ECO:0000256" key="6">
    <source>
        <dbReference type="RuleBase" id="RU000642"/>
    </source>
</evidence>
<evidence type="ECO:0000313" key="10">
    <source>
        <dbReference type="Proteomes" id="UP001501126"/>
    </source>
</evidence>
<evidence type="ECO:0000259" key="8">
    <source>
        <dbReference type="Pfam" id="PF00889"/>
    </source>
</evidence>
<comment type="caution">
    <text evidence="9">The sequence shown here is derived from an EMBL/GenBank/DDBJ whole genome shotgun (WGS) entry which is preliminary data.</text>
</comment>
<evidence type="ECO:0000256" key="7">
    <source>
        <dbReference type="RuleBase" id="RU000643"/>
    </source>
</evidence>